<dbReference type="EMBL" id="KY404640">
    <property type="protein sequence ID" value="ARB50891.1"/>
    <property type="molecule type" value="Genomic_DNA"/>
</dbReference>
<sequence>MGFLTSANKHLENKLNTPKGNLKLLRREAAMYVVKANGPQADTTTGYYALDTQVALRGEKLRGGVDIKEWTLDTAVKGIDSRIFHLKTAIAASSAGKLTQQTAPLSAAVTPGLTLVSTQKKFTLDVHTSATAIETCGDELTTDDHVTKVQTERHQLMKLKLMPGKYLYAPKVTADLRAHGTVQRIGDGVGPGVCLTLTRMMKNAADSIGIKVISIRIEDTPGAFDMTAEGGNTDICATHYSEKKLC</sequence>
<accession>A0A1V0FYI2</accession>
<organism evidence="1">
    <name type="scientific">Trypanosoma brucei</name>
    <dbReference type="NCBI Taxonomy" id="5691"/>
    <lineage>
        <taxon>Eukaryota</taxon>
        <taxon>Discoba</taxon>
        <taxon>Euglenozoa</taxon>
        <taxon>Kinetoplastea</taxon>
        <taxon>Metakinetoplastina</taxon>
        <taxon>Trypanosomatida</taxon>
        <taxon>Trypanosomatidae</taxon>
        <taxon>Trypanosoma</taxon>
    </lineage>
</organism>
<protein>
    <submittedName>
        <fullName evidence="1">Variant surface glycoprotein</fullName>
    </submittedName>
</protein>
<name>A0A1V0FYI2_9TRYP</name>
<dbReference type="AlphaFoldDB" id="A0A1V0FYI2"/>
<reference evidence="1" key="1">
    <citation type="submission" date="2016-12" db="EMBL/GenBank/DDBJ databases">
        <title>Extending the VSGnome of Trypanosoma brucei strain TREU927.</title>
        <authorList>
            <person name="Cross G.A."/>
        </authorList>
    </citation>
    <scope>NUCLEOTIDE SEQUENCE</scope>
    <source>
        <strain evidence="1">Tb927.99.2010</strain>
    </source>
</reference>
<evidence type="ECO:0000313" key="1">
    <source>
        <dbReference type="EMBL" id="ARB50891.1"/>
    </source>
</evidence>
<proteinExistence type="predicted"/>
<dbReference type="VEuPathDB" id="TriTrypDB:Tb427_090011100"/>